<dbReference type="OrthoDB" id="7067421at2"/>
<protein>
    <submittedName>
        <fullName evidence="1">Uncharacterized protein</fullName>
    </submittedName>
</protein>
<evidence type="ECO:0000313" key="2">
    <source>
        <dbReference type="Proteomes" id="UP000319004"/>
    </source>
</evidence>
<keyword evidence="2" id="KW-1185">Reference proteome</keyword>
<dbReference type="EMBL" id="CP037423">
    <property type="protein sequence ID" value="QDV42184.1"/>
    <property type="molecule type" value="Genomic_DNA"/>
</dbReference>
<organism evidence="1 2">
    <name type="scientific">Stieleria neptunia</name>
    <dbReference type="NCBI Taxonomy" id="2527979"/>
    <lineage>
        <taxon>Bacteria</taxon>
        <taxon>Pseudomonadati</taxon>
        <taxon>Planctomycetota</taxon>
        <taxon>Planctomycetia</taxon>
        <taxon>Pirellulales</taxon>
        <taxon>Pirellulaceae</taxon>
        <taxon>Stieleria</taxon>
    </lineage>
</organism>
<accession>A0A518HMV8</accession>
<proteinExistence type="predicted"/>
<dbReference type="RefSeq" id="WP_145385854.1">
    <property type="nucleotide sequence ID" value="NZ_CP037423.1"/>
</dbReference>
<dbReference type="AlphaFoldDB" id="A0A518HMV8"/>
<dbReference type="Proteomes" id="UP000319004">
    <property type="component" value="Chromosome"/>
</dbReference>
<reference evidence="1 2" key="1">
    <citation type="submission" date="2019-03" db="EMBL/GenBank/DDBJ databases">
        <title>Deep-cultivation of Planctomycetes and their phenomic and genomic characterization uncovers novel biology.</title>
        <authorList>
            <person name="Wiegand S."/>
            <person name="Jogler M."/>
            <person name="Boedeker C."/>
            <person name="Pinto D."/>
            <person name="Vollmers J."/>
            <person name="Rivas-Marin E."/>
            <person name="Kohn T."/>
            <person name="Peeters S.H."/>
            <person name="Heuer A."/>
            <person name="Rast P."/>
            <person name="Oberbeckmann S."/>
            <person name="Bunk B."/>
            <person name="Jeske O."/>
            <person name="Meyerdierks A."/>
            <person name="Storesund J.E."/>
            <person name="Kallscheuer N."/>
            <person name="Luecker S."/>
            <person name="Lage O.M."/>
            <person name="Pohl T."/>
            <person name="Merkel B.J."/>
            <person name="Hornburger P."/>
            <person name="Mueller R.-W."/>
            <person name="Bruemmer F."/>
            <person name="Labrenz M."/>
            <person name="Spormann A.M."/>
            <person name="Op den Camp H."/>
            <person name="Overmann J."/>
            <person name="Amann R."/>
            <person name="Jetten M.S.M."/>
            <person name="Mascher T."/>
            <person name="Medema M.H."/>
            <person name="Devos D.P."/>
            <person name="Kaster A.-K."/>
            <person name="Ovreas L."/>
            <person name="Rohde M."/>
            <person name="Galperin M.Y."/>
            <person name="Jogler C."/>
        </authorList>
    </citation>
    <scope>NUCLEOTIDE SEQUENCE [LARGE SCALE GENOMIC DNA]</scope>
    <source>
        <strain evidence="1 2">Enr13</strain>
    </source>
</reference>
<gene>
    <name evidence="1" type="ORF">Enr13x_20270</name>
</gene>
<name>A0A518HMV8_9BACT</name>
<dbReference type="KEGG" id="snep:Enr13x_20270"/>
<sequence>MAQNRVAFIPWNENQAGNFKTEYEESHANRALTHHKRKWTIVYLDSPGQPLADVGCGFGTRIHIAGHGAIGDPELAADHGTGGADKSYSEVVDAMFAKGLKKRYIGTIACDVCYSALGDPPFAKLLARELYQRGLKASCVLGYKGSMGAAYTDELGGRKYNHRVVDVEDDQGNVIDTVKSSKMQERFFGWT</sequence>
<evidence type="ECO:0000313" key="1">
    <source>
        <dbReference type="EMBL" id="QDV42184.1"/>
    </source>
</evidence>